<protein>
    <submittedName>
        <fullName evidence="3">Ferritin-like domain-containing protein</fullName>
    </submittedName>
    <submittedName>
        <fullName evidence="2">Rubrerythrin</fullName>
    </submittedName>
</protein>
<dbReference type="SUPFAM" id="SSF47240">
    <property type="entry name" value="Ferritin-like"/>
    <property type="match status" value="1"/>
</dbReference>
<dbReference type="InterPro" id="IPR008331">
    <property type="entry name" value="Ferritin_DPS_dom"/>
</dbReference>
<evidence type="ECO:0000313" key="3">
    <source>
        <dbReference type="EMBL" id="UUD64313.1"/>
    </source>
</evidence>
<proteinExistence type="predicted"/>
<organism evidence="2 4">
    <name type="scientific">Phytopseudomonas seleniipraecipitans</name>
    <dbReference type="NCBI Taxonomy" id="640205"/>
    <lineage>
        <taxon>Bacteria</taxon>
        <taxon>Pseudomonadati</taxon>
        <taxon>Pseudomonadota</taxon>
        <taxon>Gammaproteobacteria</taxon>
        <taxon>Pseudomonadales</taxon>
        <taxon>Pseudomonadaceae</taxon>
        <taxon>Phytopseudomonas</taxon>
    </lineage>
</organism>
<feature type="domain" description="Ferritin/DPS" evidence="1">
    <location>
        <begin position="118"/>
        <end position="234"/>
    </location>
</feature>
<dbReference type="EMBL" id="FNBM01000006">
    <property type="protein sequence ID" value="SDG03848.1"/>
    <property type="molecule type" value="Genomic_DNA"/>
</dbReference>
<dbReference type="Pfam" id="PF00210">
    <property type="entry name" value="Ferritin"/>
    <property type="match status" value="1"/>
</dbReference>
<name>A0A1G7QZ90_9GAMM</name>
<dbReference type="RefSeq" id="WP_070883704.1">
    <property type="nucleotide sequence ID" value="NZ_CP076114.1"/>
</dbReference>
<dbReference type="EMBL" id="CP076114">
    <property type="protein sequence ID" value="UUD64313.1"/>
    <property type="molecule type" value="Genomic_DNA"/>
</dbReference>
<evidence type="ECO:0000313" key="5">
    <source>
        <dbReference type="Proteomes" id="UP000887421"/>
    </source>
</evidence>
<dbReference type="AlphaFoldDB" id="A0A1G7QZ90"/>
<dbReference type="STRING" id="640205.SAMN05216381_3011"/>
<accession>A0A1G7QZ90</accession>
<dbReference type="Proteomes" id="UP000887421">
    <property type="component" value="Chromosome"/>
</dbReference>
<dbReference type="OrthoDB" id="5291582at2"/>
<dbReference type="InterPro" id="IPR012347">
    <property type="entry name" value="Ferritin-like"/>
</dbReference>
<keyword evidence="5" id="KW-1185">Reference proteome</keyword>
<dbReference type="Proteomes" id="UP000243378">
    <property type="component" value="Unassembled WGS sequence"/>
</dbReference>
<evidence type="ECO:0000313" key="2">
    <source>
        <dbReference type="EMBL" id="SDG03848.1"/>
    </source>
</evidence>
<gene>
    <name evidence="3" type="ORF">D16iCDA_00965</name>
    <name evidence="2" type="ORF">SAMN05216381_3011</name>
</gene>
<dbReference type="CDD" id="cd00657">
    <property type="entry name" value="Ferritin_like"/>
    <property type="match status" value="1"/>
</dbReference>
<dbReference type="GO" id="GO:0008199">
    <property type="term" value="F:ferric iron binding"/>
    <property type="evidence" value="ECO:0007669"/>
    <property type="project" value="InterPro"/>
</dbReference>
<sequence length="241" mass="26001">MSERQVKIGMNLTGTQMAPDATQEQLEATRLFPADIPGDMRSYTDARQQAIGTADRVGSVPPPGSVKGMLKTAVDKVTGSNPEVLLDKLGERLAFERTGVRLYEAMIAKATSAVGATPAMVATLREIQAQELEHMNLVREAIETLGGDPTTMTPCADVAAVKAQGVLQVLTDPRTTLSQSMSAILTIELEDNAAWELLIELAKKAGHPLIAEGFKHAFEQEELHLSTVRELIRQDLLGQVS</sequence>
<reference evidence="3" key="2">
    <citation type="submission" date="2021-05" db="EMBL/GenBank/DDBJ databases">
        <title>Complete genome sequence of Pseudomonas seleniipraecipitans strain D1-6.</title>
        <authorList>
            <person name="Lafi F."/>
            <person name="Eida A."/>
            <person name="Alam I."/>
            <person name="Hert H."/>
            <person name="Saad M."/>
        </authorList>
    </citation>
    <scope>NUCLEOTIDE SEQUENCE</scope>
    <source>
        <strain evidence="3">D1-6</strain>
    </source>
</reference>
<dbReference type="Gene3D" id="1.20.1260.10">
    <property type="match status" value="1"/>
</dbReference>
<evidence type="ECO:0000313" key="4">
    <source>
        <dbReference type="Proteomes" id="UP000243378"/>
    </source>
</evidence>
<dbReference type="InterPro" id="IPR009078">
    <property type="entry name" value="Ferritin-like_SF"/>
</dbReference>
<evidence type="ECO:0000259" key="1">
    <source>
        <dbReference type="Pfam" id="PF00210"/>
    </source>
</evidence>
<reference evidence="2 4" key="1">
    <citation type="submission" date="2016-10" db="EMBL/GenBank/DDBJ databases">
        <authorList>
            <person name="de Groot N.N."/>
        </authorList>
    </citation>
    <scope>NUCLEOTIDE SEQUENCE [LARGE SCALE GENOMIC DNA]</scope>
    <source>
        <strain evidence="2 4">LMG 25475</strain>
    </source>
</reference>